<dbReference type="SUPFAM" id="SSF50494">
    <property type="entry name" value="Trypsin-like serine proteases"/>
    <property type="match status" value="1"/>
</dbReference>
<evidence type="ECO:0000313" key="3">
    <source>
        <dbReference type="Proteomes" id="UP001283361"/>
    </source>
</evidence>
<evidence type="ECO:0000313" key="2">
    <source>
        <dbReference type="EMBL" id="KAK3775648.1"/>
    </source>
</evidence>
<gene>
    <name evidence="2" type="ORF">RRG08_049829</name>
</gene>
<comment type="caution">
    <text evidence="2">The sequence shown here is derived from an EMBL/GenBank/DDBJ whole genome shotgun (WGS) entry which is preliminary data.</text>
</comment>
<organism evidence="2 3">
    <name type="scientific">Elysia crispata</name>
    <name type="common">lettuce slug</name>
    <dbReference type="NCBI Taxonomy" id="231223"/>
    <lineage>
        <taxon>Eukaryota</taxon>
        <taxon>Metazoa</taxon>
        <taxon>Spiralia</taxon>
        <taxon>Lophotrochozoa</taxon>
        <taxon>Mollusca</taxon>
        <taxon>Gastropoda</taxon>
        <taxon>Heterobranchia</taxon>
        <taxon>Euthyneura</taxon>
        <taxon>Panpulmonata</taxon>
        <taxon>Sacoglossa</taxon>
        <taxon>Placobranchoidea</taxon>
        <taxon>Plakobranchidae</taxon>
        <taxon>Elysia</taxon>
    </lineage>
</organism>
<dbReference type="AlphaFoldDB" id="A0AAE1DN82"/>
<accession>A0AAE1DN82</accession>
<feature type="compositionally biased region" description="Basic and acidic residues" evidence="1">
    <location>
        <begin position="1"/>
        <end position="19"/>
    </location>
</feature>
<evidence type="ECO:0000256" key="1">
    <source>
        <dbReference type="SAM" id="MobiDB-lite"/>
    </source>
</evidence>
<dbReference type="Proteomes" id="UP001283361">
    <property type="component" value="Unassembled WGS sequence"/>
</dbReference>
<reference evidence="2" key="1">
    <citation type="journal article" date="2023" name="G3 (Bethesda)">
        <title>A reference genome for the long-term kleptoplast-retaining sea slug Elysia crispata morphotype clarki.</title>
        <authorList>
            <person name="Eastman K.E."/>
            <person name="Pendleton A.L."/>
            <person name="Shaikh M.A."/>
            <person name="Suttiyut T."/>
            <person name="Ogas R."/>
            <person name="Tomko P."/>
            <person name="Gavelis G."/>
            <person name="Widhalm J.R."/>
            <person name="Wisecaver J.H."/>
        </authorList>
    </citation>
    <scope>NUCLEOTIDE SEQUENCE</scope>
    <source>
        <strain evidence="2">ECLA1</strain>
    </source>
</reference>
<name>A0AAE1DN82_9GAST</name>
<dbReference type="InterPro" id="IPR009003">
    <property type="entry name" value="Peptidase_S1_PA"/>
</dbReference>
<sequence length="697" mass="77474">MSEDPNKEIKDPPVEENKTDFPPLPIRVQPQTLAVKVDSTMVPNKVGEANCLQQDTFKKKEILGRDSLCLCKAVSPNKRKMGASKRFKEGTFTQYDNDTFIGVSSKYPSGSPMKKSKKMCYREPTLLKSLDSEVFNFLSSGSSSLGDSFPSDGESSSPIISPSTSIPVYKNNNLESLTEFIQQYSGTTLDSFTLPADDKLSPEVTNAKPLPRVISPLALPSSSTEALLPVKSEPSQPLRSSVQYERDHHNNLANNQDLSSYSTCTIQTNYKEKIIAQTSSDLQTFSLADHSKCLSENSMKYPNKNKSMDSGMYDSVFDNWRLTSGGELYEGGAPGDLKSWSCKKNPGHHLFHLPSELKVKDLPRDIQHEDCLTFFNCLSQLVVRITVERTSDKRSPDDMYSKYIGTYSRRNGSGFIGSVDEELLKFKCKKEDCCGSDDPDFKINRSFSFEDHAGLISTPHVDRTLSNTSTASSSSSNSSSDSCSSHYLYGGVYVNTNKHVIFDKSEAEFARVHFFYNTPDKKGVIYGHVASLIGVSPNQDRVTLHVLSHDRKLFNLINLHLKNAKSSYTQMVRSTHMSQQVHGYGKEHSWAVIISHPHGLAKTITCGRVRRETSEAKYVVKYYDSATCPGSSGGLLITPSLLQLQWPGAVHSCTDIASGFNVSFDSRVPDLDVKLISDIHKPLLNRKESFSDNIFSL</sequence>
<keyword evidence="3" id="KW-1185">Reference proteome</keyword>
<protein>
    <submittedName>
        <fullName evidence="2">Uncharacterized protein</fullName>
    </submittedName>
</protein>
<dbReference type="EMBL" id="JAWDGP010003292">
    <property type="protein sequence ID" value="KAK3775648.1"/>
    <property type="molecule type" value="Genomic_DNA"/>
</dbReference>
<proteinExistence type="predicted"/>
<feature type="region of interest" description="Disordered" evidence="1">
    <location>
        <begin position="1"/>
        <end position="26"/>
    </location>
</feature>